<dbReference type="Proteomes" id="UP000685013">
    <property type="component" value="Chromosome 20"/>
</dbReference>
<dbReference type="PROSITE" id="PS50119">
    <property type="entry name" value="ZF_BBOX"/>
    <property type="match status" value="2"/>
</dbReference>
<comment type="caution">
    <text evidence="12">The sequence shown here is derived from an EMBL/GenBank/DDBJ whole genome shotgun (WGS) entry which is preliminary data.</text>
</comment>
<dbReference type="SMART" id="SM00336">
    <property type="entry name" value="BBOX"/>
    <property type="match status" value="2"/>
</dbReference>
<keyword evidence="2" id="KW-0479">Metal-binding</keyword>
<evidence type="ECO:0000256" key="8">
    <source>
        <dbReference type="ARBA" id="ARBA00023242"/>
    </source>
</evidence>
<dbReference type="GO" id="GO:0008270">
    <property type="term" value="F:zinc ion binding"/>
    <property type="evidence" value="ECO:0007669"/>
    <property type="project" value="UniProtKB-KW"/>
</dbReference>
<dbReference type="InterPro" id="IPR051979">
    <property type="entry name" value="B-box_zinc_finger"/>
</dbReference>
<gene>
    <name evidence="12" type="primary">BBX21</name>
    <name evidence="12" type="ORF">SDJN03_29998</name>
</gene>
<evidence type="ECO:0000256" key="2">
    <source>
        <dbReference type="ARBA" id="ARBA00022723"/>
    </source>
</evidence>
<evidence type="ECO:0000256" key="5">
    <source>
        <dbReference type="ARBA" id="ARBA00022833"/>
    </source>
</evidence>
<keyword evidence="7" id="KW-0804">Transcription</keyword>
<accession>A0AAV6LVD5</accession>
<feature type="domain" description="B box-type" evidence="11">
    <location>
        <begin position="1"/>
        <end position="47"/>
    </location>
</feature>
<keyword evidence="3" id="KW-0677">Repeat</keyword>
<evidence type="ECO:0000256" key="9">
    <source>
        <dbReference type="PROSITE-ProRule" id="PRU00024"/>
    </source>
</evidence>
<evidence type="ECO:0000313" key="13">
    <source>
        <dbReference type="Proteomes" id="UP000685013"/>
    </source>
</evidence>
<dbReference type="PANTHER" id="PTHR31832">
    <property type="entry name" value="B-BOX ZINC FINGER PROTEIN 22"/>
    <property type="match status" value="1"/>
</dbReference>
<keyword evidence="5" id="KW-0862">Zinc</keyword>
<evidence type="ECO:0000256" key="6">
    <source>
        <dbReference type="ARBA" id="ARBA00023015"/>
    </source>
</evidence>
<keyword evidence="13" id="KW-1185">Reference proteome</keyword>
<feature type="non-terminal residue" evidence="12">
    <location>
        <position position="1"/>
    </location>
</feature>
<feature type="compositionally biased region" description="Low complexity" evidence="10">
    <location>
        <begin position="107"/>
        <end position="120"/>
    </location>
</feature>
<name>A0AAV6LVD5_9ROSI</name>
<dbReference type="Pfam" id="PF00643">
    <property type="entry name" value="zf-B_box"/>
    <property type="match status" value="2"/>
</dbReference>
<evidence type="ECO:0000259" key="11">
    <source>
        <dbReference type="PROSITE" id="PS50119"/>
    </source>
</evidence>
<dbReference type="InterPro" id="IPR049808">
    <property type="entry name" value="CONSTANS-like_Bbox1"/>
</dbReference>
<organism evidence="12 13">
    <name type="scientific">Cucurbita argyrosperma subsp. sororia</name>
    <dbReference type="NCBI Taxonomy" id="37648"/>
    <lineage>
        <taxon>Eukaryota</taxon>
        <taxon>Viridiplantae</taxon>
        <taxon>Streptophyta</taxon>
        <taxon>Embryophyta</taxon>
        <taxon>Tracheophyta</taxon>
        <taxon>Spermatophyta</taxon>
        <taxon>Magnoliopsida</taxon>
        <taxon>eudicotyledons</taxon>
        <taxon>Gunneridae</taxon>
        <taxon>Pentapetalae</taxon>
        <taxon>rosids</taxon>
        <taxon>fabids</taxon>
        <taxon>Cucurbitales</taxon>
        <taxon>Cucurbitaceae</taxon>
        <taxon>Cucurbiteae</taxon>
        <taxon>Cucurbita</taxon>
    </lineage>
</organism>
<evidence type="ECO:0000256" key="10">
    <source>
        <dbReference type="SAM" id="MobiDB-lite"/>
    </source>
</evidence>
<evidence type="ECO:0000256" key="1">
    <source>
        <dbReference type="ARBA" id="ARBA00004123"/>
    </source>
</evidence>
<dbReference type="CDD" id="cd19821">
    <property type="entry name" value="Bbox1_BBX-like"/>
    <property type="match status" value="2"/>
</dbReference>
<keyword evidence="6" id="KW-0805">Transcription regulation</keyword>
<evidence type="ECO:0000313" key="12">
    <source>
        <dbReference type="EMBL" id="KAG6571083.1"/>
    </source>
</evidence>
<dbReference type="PANTHER" id="PTHR31832:SF52">
    <property type="entry name" value="B-BOX ZINC FINGER PROTEIN 21"/>
    <property type="match status" value="1"/>
</dbReference>
<keyword evidence="8" id="KW-0539">Nucleus</keyword>
<dbReference type="GO" id="GO:0005634">
    <property type="term" value="C:nucleus"/>
    <property type="evidence" value="ECO:0007669"/>
    <property type="project" value="UniProtKB-SubCell"/>
</dbReference>
<dbReference type="GO" id="GO:0006355">
    <property type="term" value="P:regulation of DNA-templated transcription"/>
    <property type="evidence" value="ECO:0007669"/>
    <property type="project" value="TreeGrafter"/>
</dbReference>
<sequence>MKIRCDVCNKEEASVFCPSDEAALCSACDHHVHRANKLAEKHSRFTLLRSTPTANSPPSCDICQVRRAFLFCLEDRAILCRECDIPIHGASEHTQKHSRFLLTGVKVSPSPATSSSSSTVSGGGSDESEEVTIEAEIGIFKASSRKKAKMGSKGLLRGPLMEDLQAPIVGNFGGMSENGVSFSTSNISEYLESLPGWCVEEFLDSSCVADVFCKV</sequence>
<reference evidence="12 13" key="1">
    <citation type="journal article" date="2021" name="Hortic Res">
        <title>The domestication of Cucurbita argyrosperma as revealed by the genome of its wild relative.</title>
        <authorList>
            <person name="Barrera-Redondo J."/>
            <person name="Sanchez-de la Vega G."/>
            <person name="Aguirre-Liguori J.A."/>
            <person name="Castellanos-Morales G."/>
            <person name="Gutierrez-Guerrero Y.T."/>
            <person name="Aguirre-Dugua X."/>
            <person name="Aguirre-Planter E."/>
            <person name="Tenaillon M.I."/>
            <person name="Lira-Saade R."/>
            <person name="Eguiarte L.E."/>
        </authorList>
    </citation>
    <scope>NUCLEOTIDE SEQUENCE [LARGE SCALE GENOMIC DNA]</scope>
    <source>
        <strain evidence="12">JBR-2021</strain>
    </source>
</reference>
<protein>
    <submittedName>
        <fullName evidence="12">B-box zinc finger protein 21</fullName>
    </submittedName>
</protein>
<dbReference type="InterPro" id="IPR000315">
    <property type="entry name" value="Znf_B-box"/>
</dbReference>
<proteinExistence type="predicted"/>
<comment type="subcellular location">
    <subcellularLocation>
        <location evidence="1">Nucleus</location>
    </subcellularLocation>
</comment>
<evidence type="ECO:0000256" key="3">
    <source>
        <dbReference type="ARBA" id="ARBA00022737"/>
    </source>
</evidence>
<evidence type="ECO:0000256" key="4">
    <source>
        <dbReference type="ARBA" id="ARBA00022771"/>
    </source>
</evidence>
<dbReference type="GO" id="GO:0009640">
    <property type="term" value="P:photomorphogenesis"/>
    <property type="evidence" value="ECO:0007669"/>
    <property type="project" value="TreeGrafter"/>
</dbReference>
<keyword evidence="4 9" id="KW-0863">Zinc-finger</keyword>
<dbReference type="AlphaFoldDB" id="A0AAV6LVD5"/>
<dbReference type="EMBL" id="JAGKQH010000020">
    <property type="protein sequence ID" value="KAG6571083.1"/>
    <property type="molecule type" value="Genomic_DNA"/>
</dbReference>
<feature type="region of interest" description="Disordered" evidence="10">
    <location>
        <begin position="106"/>
        <end position="127"/>
    </location>
</feature>
<evidence type="ECO:0000256" key="7">
    <source>
        <dbReference type="ARBA" id="ARBA00023163"/>
    </source>
</evidence>
<feature type="domain" description="B box-type" evidence="11">
    <location>
        <begin position="55"/>
        <end position="102"/>
    </location>
</feature>